<name>A0ABS0II46_9BACT</name>
<evidence type="ECO:0008006" key="3">
    <source>
        <dbReference type="Google" id="ProtNLM"/>
    </source>
</evidence>
<keyword evidence="2" id="KW-1185">Reference proteome</keyword>
<gene>
    <name evidence="1" type="ORF">I2I05_11540</name>
</gene>
<evidence type="ECO:0000313" key="2">
    <source>
        <dbReference type="Proteomes" id="UP000597617"/>
    </source>
</evidence>
<sequence>MEALQTLSPSKVGLQSTTMHIPADKWASALEIFSTQLKKPRFIPDEANAEQAEWGVSGGVKLILKKEPASTEISSDNSFLFRCKSKPVADALYNALRSLTDDANGSFWEGCEFVLEDNQVKAGVTTIGSVKVNHSTSALASVSLGVIHNPPY</sequence>
<protein>
    <recommendedName>
        <fullName evidence="3">Phage tail protein</fullName>
    </recommendedName>
</protein>
<dbReference type="Proteomes" id="UP000597617">
    <property type="component" value="Unassembled WGS sequence"/>
</dbReference>
<dbReference type="EMBL" id="JADQDQ010000004">
    <property type="protein sequence ID" value="MBF9238027.1"/>
    <property type="molecule type" value="Genomic_DNA"/>
</dbReference>
<reference evidence="1 2" key="1">
    <citation type="submission" date="2020-11" db="EMBL/GenBank/DDBJ databases">
        <authorList>
            <person name="Kim M.K."/>
        </authorList>
    </citation>
    <scope>NUCLEOTIDE SEQUENCE [LARGE SCALE GENOMIC DNA]</scope>
    <source>
        <strain evidence="1 2">BT683</strain>
    </source>
</reference>
<evidence type="ECO:0000313" key="1">
    <source>
        <dbReference type="EMBL" id="MBF9238027.1"/>
    </source>
</evidence>
<proteinExistence type="predicted"/>
<organism evidence="1 2">
    <name type="scientific">Hymenobacter jeongseonensis</name>
    <dbReference type="NCBI Taxonomy" id="2791027"/>
    <lineage>
        <taxon>Bacteria</taxon>
        <taxon>Pseudomonadati</taxon>
        <taxon>Bacteroidota</taxon>
        <taxon>Cytophagia</taxon>
        <taxon>Cytophagales</taxon>
        <taxon>Hymenobacteraceae</taxon>
        <taxon>Hymenobacter</taxon>
    </lineage>
</organism>
<comment type="caution">
    <text evidence="1">The sequence shown here is derived from an EMBL/GenBank/DDBJ whole genome shotgun (WGS) entry which is preliminary data.</text>
</comment>
<dbReference type="RefSeq" id="WP_196282392.1">
    <property type="nucleotide sequence ID" value="NZ_JADQDQ010000004.1"/>
</dbReference>
<accession>A0ABS0II46</accession>